<protein>
    <submittedName>
        <fullName evidence="2">Uncharacterized protein</fullName>
    </submittedName>
</protein>
<keyword evidence="3" id="KW-1185">Reference proteome</keyword>
<evidence type="ECO:0000313" key="2">
    <source>
        <dbReference type="EMBL" id="GBP08424.1"/>
    </source>
</evidence>
<feature type="compositionally biased region" description="Polar residues" evidence="1">
    <location>
        <begin position="137"/>
        <end position="150"/>
    </location>
</feature>
<feature type="compositionally biased region" description="Basic and acidic residues" evidence="1">
    <location>
        <begin position="98"/>
        <end position="108"/>
    </location>
</feature>
<dbReference type="AlphaFoldDB" id="A0A4C1T2Q9"/>
<feature type="region of interest" description="Disordered" evidence="1">
    <location>
        <begin position="87"/>
        <end position="150"/>
    </location>
</feature>
<dbReference type="OrthoDB" id="425681at2759"/>
<evidence type="ECO:0000256" key="1">
    <source>
        <dbReference type="SAM" id="MobiDB-lite"/>
    </source>
</evidence>
<reference evidence="2 3" key="1">
    <citation type="journal article" date="2019" name="Commun. Biol.">
        <title>The bagworm genome reveals a unique fibroin gene that provides high tensile strength.</title>
        <authorList>
            <person name="Kono N."/>
            <person name="Nakamura H."/>
            <person name="Ohtoshi R."/>
            <person name="Tomita M."/>
            <person name="Numata K."/>
            <person name="Arakawa K."/>
        </authorList>
    </citation>
    <scope>NUCLEOTIDE SEQUENCE [LARGE SCALE GENOMIC DNA]</scope>
</reference>
<dbReference type="EMBL" id="BGZK01000031">
    <property type="protein sequence ID" value="GBP08424.1"/>
    <property type="molecule type" value="Genomic_DNA"/>
</dbReference>
<comment type="caution">
    <text evidence="2">The sequence shown here is derived from an EMBL/GenBank/DDBJ whole genome shotgun (WGS) entry which is preliminary data.</text>
</comment>
<sequence length="150" mass="16750">MKASEQINDGTSTPAAERQVCCIYQFSNKRWKRHRVRNDWCKTVIVHLYKRKGSRQTCAEKIATRHEDSCEPRTYGVVCFEIMPVDSGPSTSQVSKETFSDETSRQLDETFGDETIENIGMETSSPSPSPAIPIAKSRSTSAKAPSLPCT</sequence>
<name>A0A4C1T2Q9_EUMVA</name>
<organism evidence="2 3">
    <name type="scientific">Eumeta variegata</name>
    <name type="common">Bagworm moth</name>
    <name type="synonym">Eumeta japonica</name>
    <dbReference type="NCBI Taxonomy" id="151549"/>
    <lineage>
        <taxon>Eukaryota</taxon>
        <taxon>Metazoa</taxon>
        <taxon>Ecdysozoa</taxon>
        <taxon>Arthropoda</taxon>
        <taxon>Hexapoda</taxon>
        <taxon>Insecta</taxon>
        <taxon>Pterygota</taxon>
        <taxon>Neoptera</taxon>
        <taxon>Endopterygota</taxon>
        <taxon>Lepidoptera</taxon>
        <taxon>Glossata</taxon>
        <taxon>Ditrysia</taxon>
        <taxon>Tineoidea</taxon>
        <taxon>Psychidae</taxon>
        <taxon>Oiketicinae</taxon>
        <taxon>Eumeta</taxon>
    </lineage>
</organism>
<feature type="compositionally biased region" description="Polar residues" evidence="1">
    <location>
        <begin position="88"/>
        <end position="97"/>
    </location>
</feature>
<accession>A0A4C1T2Q9</accession>
<evidence type="ECO:0000313" key="3">
    <source>
        <dbReference type="Proteomes" id="UP000299102"/>
    </source>
</evidence>
<dbReference type="Proteomes" id="UP000299102">
    <property type="component" value="Unassembled WGS sequence"/>
</dbReference>
<proteinExistence type="predicted"/>
<gene>
    <name evidence="2" type="ORF">EVAR_77126_1</name>
</gene>